<comment type="catalytic activity">
    <reaction evidence="6">
        <text>arsenic triglutathione + [thioredoxin]-dithiol + S-adenosyl-L-methionine + 2 H2O = methylarsonous acid + [thioredoxin]-disulfide + 3 glutathione + S-adenosyl-L-homocysteine + H(+)</text>
        <dbReference type="Rhea" id="RHEA:69460"/>
        <dbReference type="Rhea" id="RHEA-COMP:10698"/>
        <dbReference type="Rhea" id="RHEA-COMP:10700"/>
        <dbReference type="ChEBI" id="CHEBI:15377"/>
        <dbReference type="ChEBI" id="CHEBI:15378"/>
        <dbReference type="ChEBI" id="CHEBI:17826"/>
        <dbReference type="ChEBI" id="CHEBI:29950"/>
        <dbReference type="ChEBI" id="CHEBI:50058"/>
        <dbReference type="ChEBI" id="CHEBI:57856"/>
        <dbReference type="ChEBI" id="CHEBI:57925"/>
        <dbReference type="ChEBI" id="CHEBI:59789"/>
        <dbReference type="ChEBI" id="CHEBI:183640"/>
        <dbReference type="EC" id="2.1.1.137"/>
    </reaction>
</comment>
<dbReference type="Gene3D" id="3.40.50.150">
    <property type="entry name" value="Vaccinia Virus protein VP39"/>
    <property type="match status" value="1"/>
</dbReference>
<evidence type="ECO:0000256" key="3">
    <source>
        <dbReference type="ARBA" id="ARBA00034487"/>
    </source>
</evidence>
<reference evidence="10 11" key="1">
    <citation type="journal article" date="2018" name="Sci. Rep.">
        <title>Genome sequence of the cauliflower mushroom Sparassis crispa (Hanabiratake) and its association with beneficial usage.</title>
        <authorList>
            <person name="Kiyama R."/>
            <person name="Furutani Y."/>
            <person name="Kawaguchi K."/>
            <person name="Nakanishi T."/>
        </authorList>
    </citation>
    <scope>NUCLEOTIDE SEQUENCE [LARGE SCALE GENOMIC DNA]</scope>
</reference>
<evidence type="ECO:0000313" key="10">
    <source>
        <dbReference type="EMBL" id="GBE78645.1"/>
    </source>
</evidence>
<comment type="catalytic activity">
    <reaction evidence="7">
        <text>arsenic triglutathione + 2 [thioredoxin]-dithiol + 2 S-adenosyl-L-methionine + H2O = dimethylarsinous acid + 2 [thioredoxin]-disulfide + 3 glutathione + 2 S-adenosyl-L-homocysteine + 2 H(+)</text>
        <dbReference type="Rhea" id="RHEA:69464"/>
        <dbReference type="Rhea" id="RHEA-COMP:10698"/>
        <dbReference type="Rhea" id="RHEA-COMP:10700"/>
        <dbReference type="ChEBI" id="CHEBI:15377"/>
        <dbReference type="ChEBI" id="CHEBI:15378"/>
        <dbReference type="ChEBI" id="CHEBI:23808"/>
        <dbReference type="ChEBI" id="CHEBI:29950"/>
        <dbReference type="ChEBI" id="CHEBI:50058"/>
        <dbReference type="ChEBI" id="CHEBI:57856"/>
        <dbReference type="ChEBI" id="CHEBI:57925"/>
        <dbReference type="ChEBI" id="CHEBI:59789"/>
        <dbReference type="ChEBI" id="CHEBI:183640"/>
        <dbReference type="EC" id="2.1.1.137"/>
    </reaction>
</comment>
<evidence type="ECO:0000313" key="11">
    <source>
        <dbReference type="Proteomes" id="UP000287166"/>
    </source>
</evidence>
<comment type="catalytic activity">
    <reaction evidence="8">
        <text>arsenic triglutathione + 3 [thioredoxin]-dithiol + 3 S-adenosyl-L-methionine = trimethylarsine + 3 [thioredoxin]-disulfide + 3 glutathione + 3 S-adenosyl-L-homocysteine + 3 H(+)</text>
        <dbReference type="Rhea" id="RHEA:69432"/>
        <dbReference type="Rhea" id="RHEA-COMP:10698"/>
        <dbReference type="Rhea" id="RHEA-COMP:10700"/>
        <dbReference type="ChEBI" id="CHEBI:15378"/>
        <dbReference type="ChEBI" id="CHEBI:27130"/>
        <dbReference type="ChEBI" id="CHEBI:29950"/>
        <dbReference type="ChEBI" id="CHEBI:50058"/>
        <dbReference type="ChEBI" id="CHEBI:57856"/>
        <dbReference type="ChEBI" id="CHEBI:57925"/>
        <dbReference type="ChEBI" id="CHEBI:59789"/>
        <dbReference type="ChEBI" id="CHEBI:183640"/>
        <dbReference type="EC" id="2.1.1.137"/>
    </reaction>
</comment>
<dbReference type="RefSeq" id="XP_027609558.1">
    <property type="nucleotide sequence ID" value="XM_027753757.1"/>
</dbReference>
<evidence type="ECO:0000256" key="8">
    <source>
        <dbReference type="ARBA" id="ARBA00048428"/>
    </source>
</evidence>
<evidence type="ECO:0000256" key="2">
    <source>
        <dbReference type="ARBA" id="ARBA00022691"/>
    </source>
</evidence>
<dbReference type="SUPFAM" id="SSF52821">
    <property type="entry name" value="Rhodanese/Cell cycle control phosphatase"/>
    <property type="match status" value="1"/>
</dbReference>
<dbReference type="GeneID" id="38775562"/>
<dbReference type="EMBL" id="BFAD01000001">
    <property type="protein sequence ID" value="GBE78645.1"/>
    <property type="molecule type" value="Genomic_DNA"/>
</dbReference>
<comment type="caution">
    <text evidence="10">The sequence shown here is derived from an EMBL/GenBank/DDBJ whole genome shotgun (WGS) entry which is preliminary data.</text>
</comment>
<dbReference type="InterPro" id="IPR001763">
    <property type="entry name" value="Rhodanese-like_dom"/>
</dbReference>
<evidence type="ECO:0000256" key="7">
    <source>
        <dbReference type="ARBA" id="ARBA00047943"/>
    </source>
</evidence>
<dbReference type="SMART" id="SM00450">
    <property type="entry name" value="RHOD"/>
    <property type="match status" value="1"/>
</dbReference>
<dbReference type="PANTHER" id="PTHR43675:SF8">
    <property type="entry name" value="ARSENITE METHYLTRANSFERASE"/>
    <property type="match status" value="1"/>
</dbReference>
<dbReference type="STRING" id="139825.A0A401G903"/>
<dbReference type="Pfam" id="PF00581">
    <property type="entry name" value="Rhodanese"/>
    <property type="match status" value="1"/>
</dbReference>
<dbReference type="PROSITE" id="PS50206">
    <property type="entry name" value="RHODANESE_3"/>
    <property type="match status" value="1"/>
</dbReference>
<evidence type="ECO:0000256" key="6">
    <source>
        <dbReference type="ARBA" id="ARBA00047941"/>
    </source>
</evidence>
<dbReference type="InterPro" id="IPR026669">
    <property type="entry name" value="Arsenite_MeTrfase-like"/>
</dbReference>
<sequence length="422" mass="45154">MSNSEETLVEAVRDAYSAKAKASVDKSYVHNVASAFGYSVEELQALPAGANLGLSCGNPIASASLKEGETVLDLGSGGGIDIFLAASKIGPTGKAIGLDMSEDMVALARRNASKQGLKPPHVAFVQALLTEPLPIAANSIDCIISNCVINLLPGSGKAKIMQEAFRVLKPGGRIALSDILAKKPLPENIRNDLAAYIGCISGAIVLDEYRGIILDAGFSDPMFVDKKADLNVYFEPGSTAGFSCCATPSSCCGPQEPNAPNFDSNEWAGSYQIYAVKPPGEGQTESPEPLLDWWLPFPATKSDVPYITADELASMMKGSERKDYAVIDVRQTFSGGRVRGSLHCPPQNFFDELPAFVEKFGQTKQVIFYCGLSSGKAPRCSRWYQDRLNDSGIKTSAAYILKGGIKGWLANYDGQEELVDRV</sequence>
<dbReference type="OrthoDB" id="8300214at2759"/>
<dbReference type="Pfam" id="PF13847">
    <property type="entry name" value="Methyltransf_31"/>
    <property type="match status" value="1"/>
</dbReference>
<dbReference type="InterPro" id="IPR036873">
    <property type="entry name" value="Rhodanese-like_dom_sf"/>
</dbReference>
<dbReference type="Proteomes" id="UP000287166">
    <property type="component" value="Unassembled WGS sequence"/>
</dbReference>
<dbReference type="InterPro" id="IPR025714">
    <property type="entry name" value="Methyltranfer_dom"/>
</dbReference>
<keyword evidence="11" id="KW-1185">Reference proteome</keyword>
<dbReference type="EC" id="2.1.1.137" evidence="4"/>
<keyword evidence="2" id="KW-0949">S-adenosyl-L-methionine</keyword>
<dbReference type="SUPFAM" id="SSF53335">
    <property type="entry name" value="S-adenosyl-L-methionine-dependent methyltransferases"/>
    <property type="match status" value="1"/>
</dbReference>
<keyword evidence="1" id="KW-0808">Transferase</keyword>
<gene>
    <name evidence="10" type="ORF">SCP_0115340</name>
</gene>
<dbReference type="Gene3D" id="3.40.250.10">
    <property type="entry name" value="Rhodanese-like domain"/>
    <property type="match status" value="1"/>
</dbReference>
<evidence type="ECO:0000259" key="9">
    <source>
        <dbReference type="PROSITE" id="PS50206"/>
    </source>
</evidence>
<comment type="similarity">
    <text evidence="3">Belongs to the methyltransferase superfamily. Arsenite methyltransferase family.</text>
</comment>
<accession>A0A401G903</accession>
<name>A0A401G903_9APHY</name>
<evidence type="ECO:0000256" key="5">
    <source>
        <dbReference type="ARBA" id="ARBA00034545"/>
    </source>
</evidence>
<dbReference type="AlphaFoldDB" id="A0A401G903"/>
<dbReference type="GO" id="GO:0030791">
    <property type="term" value="F:arsenite methyltransferase activity"/>
    <property type="evidence" value="ECO:0007669"/>
    <property type="project" value="UniProtKB-EC"/>
</dbReference>
<dbReference type="CDD" id="cd02440">
    <property type="entry name" value="AdoMet_MTases"/>
    <property type="match status" value="1"/>
</dbReference>
<dbReference type="PANTHER" id="PTHR43675">
    <property type="entry name" value="ARSENITE METHYLTRANSFERASE"/>
    <property type="match status" value="1"/>
</dbReference>
<dbReference type="InParanoid" id="A0A401G903"/>
<organism evidence="10 11">
    <name type="scientific">Sparassis crispa</name>
    <dbReference type="NCBI Taxonomy" id="139825"/>
    <lineage>
        <taxon>Eukaryota</taxon>
        <taxon>Fungi</taxon>
        <taxon>Dikarya</taxon>
        <taxon>Basidiomycota</taxon>
        <taxon>Agaricomycotina</taxon>
        <taxon>Agaricomycetes</taxon>
        <taxon>Polyporales</taxon>
        <taxon>Sparassidaceae</taxon>
        <taxon>Sparassis</taxon>
    </lineage>
</organism>
<protein>
    <recommendedName>
        <fullName evidence="5">Arsenite methyltransferase</fullName>
        <ecNumber evidence="4">2.1.1.137</ecNumber>
    </recommendedName>
</protein>
<dbReference type="InterPro" id="IPR029063">
    <property type="entry name" value="SAM-dependent_MTases_sf"/>
</dbReference>
<evidence type="ECO:0000256" key="1">
    <source>
        <dbReference type="ARBA" id="ARBA00022679"/>
    </source>
</evidence>
<feature type="domain" description="Rhodanese" evidence="9">
    <location>
        <begin position="320"/>
        <end position="417"/>
    </location>
</feature>
<evidence type="ECO:0000256" key="4">
    <source>
        <dbReference type="ARBA" id="ARBA00034521"/>
    </source>
</evidence>
<proteinExistence type="inferred from homology"/>